<proteinExistence type="predicted"/>
<evidence type="ECO:0008006" key="3">
    <source>
        <dbReference type="Google" id="ProtNLM"/>
    </source>
</evidence>
<dbReference type="EMBL" id="BSOZ01000034">
    <property type="protein sequence ID" value="GLS05089.1"/>
    <property type="molecule type" value="Genomic_DNA"/>
</dbReference>
<sequence length="86" mass="9327">MGVVKVLTGPNIGREVLLNKPATTLGRAGAQVAVISKRQQGYVLVHVEGERTPLVNGRDIGTTAQPLRDEDLIELMGVKMAFFIRD</sequence>
<dbReference type="InterPro" id="IPR008984">
    <property type="entry name" value="SMAD_FHA_dom_sf"/>
</dbReference>
<evidence type="ECO:0000313" key="1">
    <source>
        <dbReference type="EMBL" id="GLS05089.1"/>
    </source>
</evidence>
<keyword evidence="2" id="KW-1185">Reference proteome</keyword>
<accession>A0ABQ6BUD3</accession>
<evidence type="ECO:0000313" key="2">
    <source>
        <dbReference type="Proteomes" id="UP001156836"/>
    </source>
</evidence>
<dbReference type="Proteomes" id="UP001156836">
    <property type="component" value="Unassembled WGS sequence"/>
</dbReference>
<dbReference type="Gene3D" id="2.60.200.20">
    <property type="match status" value="1"/>
</dbReference>
<comment type="caution">
    <text evidence="1">The sequence shown here is derived from an EMBL/GenBank/DDBJ whole genome shotgun (WGS) entry which is preliminary data.</text>
</comment>
<gene>
    <name evidence="1" type="ORF">GCM10007860_22390</name>
</gene>
<name>A0ABQ6BUD3_9NEIS</name>
<protein>
    <recommendedName>
        <fullName evidence="3">FHA domain-containing protein</fullName>
    </recommendedName>
</protein>
<organism evidence="1 2">
    <name type="scientific">Chitiniphilus shinanonensis</name>
    <dbReference type="NCBI Taxonomy" id="553088"/>
    <lineage>
        <taxon>Bacteria</taxon>
        <taxon>Pseudomonadati</taxon>
        <taxon>Pseudomonadota</taxon>
        <taxon>Betaproteobacteria</taxon>
        <taxon>Neisseriales</taxon>
        <taxon>Chitinibacteraceae</taxon>
        <taxon>Chitiniphilus</taxon>
    </lineage>
</organism>
<dbReference type="SUPFAM" id="SSF49879">
    <property type="entry name" value="SMAD/FHA domain"/>
    <property type="match status" value="1"/>
</dbReference>
<reference evidence="2" key="1">
    <citation type="journal article" date="2019" name="Int. J. Syst. Evol. Microbiol.">
        <title>The Global Catalogue of Microorganisms (GCM) 10K type strain sequencing project: providing services to taxonomists for standard genome sequencing and annotation.</title>
        <authorList>
            <consortium name="The Broad Institute Genomics Platform"/>
            <consortium name="The Broad Institute Genome Sequencing Center for Infectious Disease"/>
            <person name="Wu L."/>
            <person name="Ma J."/>
        </authorList>
    </citation>
    <scope>NUCLEOTIDE SEQUENCE [LARGE SCALE GENOMIC DNA]</scope>
    <source>
        <strain evidence="2">NBRC 104970</strain>
    </source>
</reference>